<feature type="compositionally biased region" description="Polar residues" evidence="10">
    <location>
        <begin position="557"/>
        <end position="573"/>
    </location>
</feature>
<reference evidence="12" key="1">
    <citation type="submission" date="2022-11" db="EMBL/GenBank/DDBJ databases">
        <title>Chromosome-level genome of Pogonophryne albipinna.</title>
        <authorList>
            <person name="Jo E."/>
        </authorList>
    </citation>
    <scope>NUCLEOTIDE SEQUENCE</scope>
    <source>
        <strain evidence="12">SGF0006</strain>
        <tissue evidence="12">Muscle</tissue>
    </source>
</reference>
<dbReference type="AlphaFoldDB" id="A0AAD6B7C0"/>
<feature type="region of interest" description="Disordered" evidence="10">
    <location>
        <begin position="556"/>
        <end position="582"/>
    </location>
</feature>
<keyword evidence="7" id="KW-0804">Transcription</keyword>
<dbReference type="PANTHER" id="PTHR46481:SF10">
    <property type="entry name" value="ZINC FINGER BED DOMAIN-CONTAINING PROTEIN 39"/>
    <property type="match status" value="1"/>
</dbReference>
<evidence type="ECO:0000313" key="13">
    <source>
        <dbReference type="Proteomes" id="UP001219934"/>
    </source>
</evidence>
<keyword evidence="4" id="KW-0862">Zinc</keyword>
<dbReference type="SUPFAM" id="SSF53098">
    <property type="entry name" value="Ribonuclease H-like"/>
    <property type="match status" value="1"/>
</dbReference>
<protein>
    <recommendedName>
        <fullName evidence="11">BED-type domain-containing protein</fullName>
    </recommendedName>
</protein>
<organism evidence="12 13">
    <name type="scientific">Pogonophryne albipinna</name>
    <dbReference type="NCBI Taxonomy" id="1090488"/>
    <lineage>
        <taxon>Eukaryota</taxon>
        <taxon>Metazoa</taxon>
        <taxon>Chordata</taxon>
        <taxon>Craniata</taxon>
        <taxon>Vertebrata</taxon>
        <taxon>Euteleostomi</taxon>
        <taxon>Actinopterygii</taxon>
        <taxon>Neopterygii</taxon>
        <taxon>Teleostei</taxon>
        <taxon>Neoteleostei</taxon>
        <taxon>Acanthomorphata</taxon>
        <taxon>Eupercaria</taxon>
        <taxon>Perciformes</taxon>
        <taxon>Notothenioidei</taxon>
        <taxon>Pogonophryne</taxon>
    </lineage>
</organism>
<dbReference type="GO" id="GO:0005634">
    <property type="term" value="C:nucleus"/>
    <property type="evidence" value="ECO:0007669"/>
    <property type="project" value="UniProtKB-SubCell"/>
</dbReference>
<evidence type="ECO:0000256" key="4">
    <source>
        <dbReference type="ARBA" id="ARBA00022833"/>
    </source>
</evidence>
<keyword evidence="5" id="KW-0805">Transcription regulation</keyword>
<keyword evidence="6" id="KW-0238">DNA-binding</keyword>
<dbReference type="InterPro" id="IPR008906">
    <property type="entry name" value="HATC_C_dom"/>
</dbReference>
<feature type="compositionally biased region" description="Acidic residues" evidence="10">
    <location>
        <begin position="512"/>
        <end position="529"/>
    </location>
</feature>
<feature type="domain" description="BED-type" evidence="11">
    <location>
        <begin position="4"/>
        <end position="54"/>
    </location>
</feature>
<proteinExistence type="predicted"/>
<dbReference type="Pfam" id="PF02892">
    <property type="entry name" value="zf-BED"/>
    <property type="match status" value="1"/>
</dbReference>
<dbReference type="SUPFAM" id="SSF57667">
    <property type="entry name" value="beta-beta-alpha zinc fingers"/>
    <property type="match status" value="1"/>
</dbReference>
<dbReference type="SUPFAM" id="SSF140996">
    <property type="entry name" value="Hermes dimerisation domain"/>
    <property type="match status" value="1"/>
</dbReference>
<dbReference type="InterPro" id="IPR003656">
    <property type="entry name" value="Znf_BED"/>
</dbReference>
<evidence type="ECO:0000256" key="5">
    <source>
        <dbReference type="ARBA" id="ARBA00023015"/>
    </source>
</evidence>
<dbReference type="InterPro" id="IPR052035">
    <property type="entry name" value="ZnF_BED_domain_contain"/>
</dbReference>
<comment type="subcellular location">
    <subcellularLocation>
        <location evidence="1">Nucleus</location>
    </subcellularLocation>
</comment>
<dbReference type="InterPro" id="IPR036236">
    <property type="entry name" value="Znf_C2H2_sf"/>
</dbReference>
<evidence type="ECO:0000256" key="9">
    <source>
        <dbReference type="PROSITE-ProRule" id="PRU00027"/>
    </source>
</evidence>
<dbReference type="Pfam" id="PF05699">
    <property type="entry name" value="Dimer_Tnp_hAT"/>
    <property type="match status" value="1"/>
</dbReference>
<dbReference type="Proteomes" id="UP001219934">
    <property type="component" value="Unassembled WGS sequence"/>
</dbReference>
<evidence type="ECO:0000313" key="12">
    <source>
        <dbReference type="EMBL" id="KAJ4939425.1"/>
    </source>
</evidence>
<evidence type="ECO:0000256" key="1">
    <source>
        <dbReference type="ARBA" id="ARBA00004123"/>
    </source>
</evidence>
<gene>
    <name evidence="12" type="ORF">JOQ06_028874</name>
</gene>
<evidence type="ECO:0000256" key="8">
    <source>
        <dbReference type="ARBA" id="ARBA00023242"/>
    </source>
</evidence>
<dbReference type="EMBL" id="JAPTMU010000008">
    <property type="protein sequence ID" value="KAJ4939425.1"/>
    <property type="molecule type" value="Genomic_DNA"/>
</dbReference>
<keyword evidence="3 9" id="KW-0863">Zinc-finger</keyword>
<dbReference type="GO" id="GO:0008270">
    <property type="term" value="F:zinc ion binding"/>
    <property type="evidence" value="ECO:0007669"/>
    <property type="project" value="UniProtKB-KW"/>
</dbReference>
<accession>A0AAD6B7C0</accession>
<evidence type="ECO:0000256" key="3">
    <source>
        <dbReference type="ARBA" id="ARBA00022771"/>
    </source>
</evidence>
<keyword evidence="2" id="KW-0479">Metal-binding</keyword>
<dbReference type="GO" id="GO:0046983">
    <property type="term" value="F:protein dimerization activity"/>
    <property type="evidence" value="ECO:0007669"/>
    <property type="project" value="InterPro"/>
</dbReference>
<dbReference type="PROSITE" id="PS50808">
    <property type="entry name" value="ZF_BED"/>
    <property type="match status" value="1"/>
</dbReference>
<dbReference type="PANTHER" id="PTHR46481">
    <property type="entry name" value="ZINC FINGER BED DOMAIN-CONTAINING PROTEIN 4"/>
    <property type="match status" value="1"/>
</dbReference>
<evidence type="ECO:0000256" key="6">
    <source>
        <dbReference type="ARBA" id="ARBA00023125"/>
    </source>
</evidence>
<evidence type="ECO:0000256" key="10">
    <source>
        <dbReference type="SAM" id="MobiDB-lite"/>
    </source>
</evidence>
<dbReference type="GO" id="GO:0003677">
    <property type="term" value="F:DNA binding"/>
    <property type="evidence" value="ECO:0007669"/>
    <property type="project" value="UniProtKB-KW"/>
</dbReference>
<evidence type="ECO:0000259" key="11">
    <source>
        <dbReference type="PROSITE" id="PS50808"/>
    </source>
</evidence>
<name>A0AAD6B7C0_9TELE</name>
<evidence type="ECO:0000256" key="7">
    <source>
        <dbReference type="ARBA" id="ARBA00023163"/>
    </source>
</evidence>
<dbReference type="GO" id="GO:0009791">
    <property type="term" value="P:post-embryonic development"/>
    <property type="evidence" value="ECO:0007669"/>
    <property type="project" value="UniProtKB-ARBA"/>
</dbReference>
<sequence length="668" mass="75596">MNIGRRSKVWIHFVRKDNGSAECNTCSKLISCKGGTTTNMTKHLRLHGIQIKECTGFQPVSPVSVRLTTTVVFRCRPGSTNTEHSLSGALAISCAATTAQANKPVPARVNPFTLAGKGKMTVEKREECHRKVTAFVVKRLHPFSEVEAPTFRDMLFTLNPNYTPPTRDYLTNQLIPSWYEIEKSNIITELSEVSYVALTSDGWTSIAQDHYLTVTAHYLVEGKMRQKVLQTKAVYKAQTGIVIAEEIADVLTDFGIFDKIVAVTVDNPANMDVAIHRLQFVKLGCFAHTLNLAAQSLYSLAIMSQWIAKIRALVVWIKRSSMAKTVLQEKQAILKLPQHSLILDVRTRWNSLHLMLERFLEQYPAIQAASLDQRLRKPMERDRLARFTDEDLRRAEDFIRLMRVMYTPTLCVSSDKNPTSGQILPILKKLEMHFTVTDGDTVFVSNLKKQVWRNLSKRYQSDEIRSFLEEATALDPRFKQKMDDNAAVWDRIKGKFLAKNLPDSEKSTDLDCGGDGDENMEGMESEAEENVSQMHPCKKPKMTPLEELFADEDAQKVTPQQNSMSIQDQMGSDSESEEEVQPDRAIHRYRAEPTTSMEDCPLQWWSSHAGAHDKLTPLARKYLATPASTVPCERLFSVAGHIVQKKRSALLSENVDKLVCLSNWLKDE</sequence>
<evidence type="ECO:0000256" key="2">
    <source>
        <dbReference type="ARBA" id="ARBA00022723"/>
    </source>
</evidence>
<keyword evidence="13" id="KW-1185">Reference proteome</keyword>
<keyword evidence="8" id="KW-0539">Nucleus</keyword>
<dbReference type="InterPro" id="IPR012337">
    <property type="entry name" value="RNaseH-like_sf"/>
</dbReference>
<feature type="region of interest" description="Disordered" evidence="10">
    <location>
        <begin position="503"/>
        <end position="538"/>
    </location>
</feature>
<dbReference type="SMART" id="SM00614">
    <property type="entry name" value="ZnF_BED"/>
    <property type="match status" value="1"/>
</dbReference>
<comment type="caution">
    <text evidence="12">The sequence shown here is derived from an EMBL/GenBank/DDBJ whole genome shotgun (WGS) entry which is preliminary data.</text>
</comment>